<proteinExistence type="predicted"/>
<dbReference type="InterPro" id="IPR002810">
    <property type="entry name" value="NfeD-like_C"/>
</dbReference>
<dbReference type="EMBL" id="JAQPOK010000002">
    <property type="protein sequence ID" value="MDJ1177307.1"/>
    <property type="molecule type" value="Genomic_DNA"/>
</dbReference>
<dbReference type="Proteomes" id="UP001231370">
    <property type="component" value="Unassembled WGS sequence"/>
</dbReference>
<dbReference type="InterPro" id="IPR012340">
    <property type="entry name" value="NA-bd_OB-fold"/>
</dbReference>
<reference evidence="2 3" key="1">
    <citation type="submission" date="2023-01" db="EMBL/GenBank/DDBJ databases">
        <title>Novel diversity within Roseofilum (Cyanobacteria; Desertifilaceae) from marine benthic mats with descriptions of four novel species.</title>
        <authorList>
            <person name="Wang Y."/>
            <person name="Berthold D.E."/>
            <person name="Hu J."/>
            <person name="Lefler F.W."/>
            <person name="Laughinghouse H.D. IV."/>
        </authorList>
    </citation>
    <scope>NUCLEOTIDE SEQUENCE [LARGE SCALE GENOMIC DNA]</scope>
    <source>
        <strain evidence="2 3">BLCC-M91</strain>
    </source>
</reference>
<dbReference type="RefSeq" id="WP_283760637.1">
    <property type="nucleotide sequence ID" value="NZ_JAQPOK010000002.1"/>
</dbReference>
<evidence type="ECO:0000259" key="1">
    <source>
        <dbReference type="Pfam" id="PF01957"/>
    </source>
</evidence>
<accession>A0ABT7BEU4</accession>
<dbReference type="Gene3D" id="2.40.50.140">
    <property type="entry name" value="Nucleic acid-binding proteins"/>
    <property type="match status" value="1"/>
</dbReference>
<evidence type="ECO:0000313" key="2">
    <source>
        <dbReference type="EMBL" id="MDJ1177307.1"/>
    </source>
</evidence>
<name>A0ABT7BEU4_9CYAN</name>
<comment type="caution">
    <text evidence="2">The sequence shown here is derived from an EMBL/GenBank/DDBJ whole genome shotgun (WGS) entry which is preliminary data.</text>
</comment>
<gene>
    <name evidence="2" type="ORF">PJF56_00360</name>
</gene>
<sequence>MNLHITSPPRVNLWQQVRGWFAPSPKVATPPLPWTTSDPVVSLEGEGVVHQPIPPYGRGRVYYRGSWWPATCTEETTLLAGQEVRIIQRQNITLWVTPVVSRLRSPLL</sequence>
<organism evidence="2 3">
    <name type="scientific">Roseofilum halophilum BLCC-M91</name>
    <dbReference type="NCBI Taxonomy" id="3022259"/>
    <lineage>
        <taxon>Bacteria</taxon>
        <taxon>Bacillati</taxon>
        <taxon>Cyanobacteriota</taxon>
        <taxon>Cyanophyceae</taxon>
        <taxon>Desertifilales</taxon>
        <taxon>Desertifilaceae</taxon>
        <taxon>Roseofilum</taxon>
        <taxon>Roseofilum halophilum</taxon>
    </lineage>
</organism>
<dbReference type="Pfam" id="PF01957">
    <property type="entry name" value="NfeD"/>
    <property type="match status" value="1"/>
</dbReference>
<feature type="domain" description="NfeD-like C-terminal" evidence="1">
    <location>
        <begin position="46"/>
        <end position="98"/>
    </location>
</feature>
<evidence type="ECO:0000313" key="3">
    <source>
        <dbReference type="Proteomes" id="UP001231370"/>
    </source>
</evidence>
<keyword evidence="3" id="KW-1185">Reference proteome</keyword>
<protein>
    <submittedName>
        <fullName evidence="2">NfeD family protein</fullName>
    </submittedName>
</protein>